<comment type="similarity">
    <text evidence="1">Belongs to the Cyclase 1 superfamily.</text>
</comment>
<evidence type="ECO:0000256" key="1">
    <source>
        <dbReference type="ARBA" id="ARBA00007865"/>
    </source>
</evidence>
<evidence type="ECO:0000313" key="3">
    <source>
        <dbReference type="Proteomes" id="UP001140560"/>
    </source>
</evidence>
<dbReference type="EMBL" id="JAPEUY010000001">
    <property type="protein sequence ID" value="KAJ4377821.1"/>
    <property type="molecule type" value="Genomic_DNA"/>
</dbReference>
<keyword evidence="3" id="KW-1185">Reference proteome</keyword>
<dbReference type="Gene3D" id="3.50.30.50">
    <property type="entry name" value="Putative cyclase"/>
    <property type="match status" value="1"/>
</dbReference>
<reference evidence="2" key="1">
    <citation type="submission" date="2022-10" db="EMBL/GenBank/DDBJ databases">
        <title>Tapping the CABI collections for fungal endophytes: first genome assemblies for Collariella, Neodidymelliopsis, Ascochyta clinopodiicola, Didymella pomorum, Didymosphaeria variabile, Neocosmospora piperis and Neocucurbitaria cava.</title>
        <authorList>
            <person name="Hill R."/>
        </authorList>
    </citation>
    <scope>NUCLEOTIDE SEQUENCE</scope>
    <source>
        <strain evidence="2">IMI 356814</strain>
    </source>
</reference>
<dbReference type="GO" id="GO:0019441">
    <property type="term" value="P:L-tryptophan catabolic process to kynurenine"/>
    <property type="evidence" value="ECO:0007669"/>
    <property type="project" value="InterPro"/>
</dbReference>
<dbReference type="PANTHER" id="PTHR34861">
    <property type="match status" value="1"/>
</dbReference>
<dbReference type="Pfam" id="PF04199">
    <property type="entry name" value="Cyclase"/>
    <property type="match status" value="1"/>
</dbReference>
<dbReference type="PANTHER" id="PTHR34861:SF11">
    <property type="entry name" value="CYCLASE"/>
    <property type="match status" value="1"/>
</dbReference>
<organism evidence="2 3">
    <name type="scientific">Neocucurbitaria cava</name>
    <dbReference type="NCBI Taxonomy" id="798079"/>
    <lineage>
        <taxon>Eukaryota</taxon>
        <taxon>Fungi</taxon>
        <taxon>Dikarya</taxon>
        <taxon>Ascomycota</taxon>
        <taxon>Pezizomycotina</taxon>
        <taxon>Dothideomycetes</taxon>
        <taxon>Pleosporomycetidae</taxon>
        <taxon>Pleosporales</taxon>
        <taxon>Pleosporineae</taxon>
        <taxon>Cucurbitariaceae</taxon>
        <taxon>Neocucurbitaria</taxon>
    </lineage>
</organism>
<dbReference type="GO" id="GO:0004061">
    <property type="term" value="F:arylformamidase activity"/>
    <property type="evidence" value="ECO:0007669"/>
    <property type="project" value="InterPro"/>
</dbReference>
<proteinExistence type="inferred from homology"/>
<name>A0A9W8YHI4_9PLEO</name>
<accession>A0A9W8YHI4</accession>
<evidence type="ECO:0000313" key="2">
    <source>
        <dbReference type="EMBL" id="KAJ4377821.1"/>
    </source>
</evidence>
<dbReference type="AlphaFoldDB" id="A0A9W8YHI4"/>
<dbReference type="OrthoDB" id="5396at2759"/>
<gene>
    <name evidence="2" type="ORF">N0V83_000651</name>
</gene>
<dbReference type="InterPro" id="IPR037175">
    <property type="entry name" value="KFase_sf"/>
</dbReference>
<evidence type="ECO:0008006" key="4">
    <source>
        <dbReference type="Google" id="ProtNLM"/>
    </source>
</evidence>
<dbReference type="SUPFAM" id="SSF102198">
    <property type="entry name" value="Putative cyclase"/>
    <property type="match status" value="1"/>
</dbReference>
<protein>
    <recommendedName>
        <fullName evidence="4">Cyclase</fullName>
    </recommendedName>
</protein>
<comment type="caution">
    <text evidence="2">The sequence shown here is derived from an EMBL/GenBank/DDBJ whole genome shotgun (WGS) entry which is preliminary data.</text>
</comment>
<sequence length="343" mass="38183">MSLNAMSKDHPKFSELPLDPSHPPHSAWGLWGMDDELGTLNHLTSERTTEAAKEIKSGTRIGLNWALEQMDFAGDFRQVMKHEIIELGKNMNIGILTETKDDRITFNTQTSSQWDGLRHWGFDDGRFYNGLTQEEILGNKTSKLGIHGKSFSHARQAQTNENSAWAKQGIVGRGVLIDFVSYAARKGIKYDPLDYYAIKLETVKEIAEECNVQFQAGDIILLRTGFTAAFAPAALTTKQALMAKSPFQYPGMESTFEVLAFLWDTKIAAVAGDCPGFEAWPPSEQAMHQILLSGFGMPIGELFDLEELAKECEKQKRWTFFFTSQVLNVKGGIASPPNAIAIL</sequence>
<dbReference type="InterPro" id="IPR007325">
    <property type="entry name" value="KFase/CYL"/>
</dbReference>
<dbReference type="Proteomes" id="UP001140560">
    <property type="component" value="Unassembled WGS sequence"/>
</dbReference>